<feature type="short sequence motif" description="'KMSKS' region" evidence="16">
    <location>
        <begin position="327"/>
        <end position="331"/>
    </location>
</feature>
<dbReference type="Gene3D" id="1.10.730.10">
    <property type="entry name" value="Isoleucyl-tRNA Synthetase, Domain 1"/>
    <property type="match status" value="1"/>
</dbReference>
<dbReference type="Pfam" id="PF01588">
    <property type="entry name" value="tRNA_bind"/>
    <property type="match status" value="1"/>
</dbReference>
<dbReference type="EC" id="6.1.1.10" evidence="16"/>
<dbReference type="InterPro" id="IPR015413">
    <property type="entry name" value="Methionyl/Leucyl_tRNA_Synth"/>
</dbReference>
<accession>A0A7U6JJJ3</accession>
<feature type="binding site" evidence="16">
    <location>
        <position position="142"/>
    </location>
    <ligand>
        <name>Zn(2+)</name>
        <dbReference type="ChEBI" id="CHEBI:29105"/>
    </ligand>
</feature>
<evidence type="ECO:0000256" key="8">
    <source>
        <dbReference type="ARBA" id="ARBA00022723"/>
    </source>
</evidence>
<evidence type="ECO:0000259" key="17">
    <source>
        <dbReference type="PROSITE" id="PS50886"/>
    </source>
</evidence>
<dbReference type="Pfam" id="PF19303">
    <property type="entry name" value="Anticodon_3"/>
    <property type="match status" value="1"/>
</dbReference>
<dbReference type="Gene3D" id="2.20.28.20">
    <property type="entry name" value="Methionyl-tRNA synthetase, Zn-domain"/>
    <property type="match status" value="1"/>
</dbReference>
<evidence type="ECO:0000256" key="10">
    <source>
        <dbReference type="ARBA" id="ARBA00022833"/>
    </source>
</evidence>
<comment type="subcellular location">
    <subcellularLocation>
        <location evidence="2 16">Cytoplasm</location>
    </subcellularLocation>
</comment>
<dbReference type="CDD" id="cd00814">
    <property type="entry name" value="MetRS_core"/>
    <property type="match status" value="1"/>
</dbReference>
<evidence type="ECO:0000256" key="6">
    <source>
        <dbReference type="ARBA" id="ARBA00022555"/>
    </source>
</evidence>
<dbReference type="InterPro" id="IPR023458">
    <property type="entry name" value="Met-tRNA_ligase_1"/>
</dbReference>
<dbReference type="PROSITE" id="PS00178">
    <property type="entry name" value="AA_TRNA_LIGASE_I"/>
    <property type="match status" value="1"/>
</dbReference>
<dbReference type="HAMAP" id="MF_00098">
    <property type="entry name" value="Met_tRNA_synth_type1"/>
    <property type="match status" value="1"/>
</dbReference>
<keyword evidence="13 16" id="KW-0648">Protein biosynthesis</keyword>
<dbReference type="Gene3D" id="2.40.50.140">
    <property type="entry name" value="Nucleic acid-binding proteins"/>
    <property type="match status" value="1"/>
</dbReference>
<dbReference type="PROSITE" id="PS50886">
    <property type="entry name" value="TRBD"/>
    <property type="match status" value="1"/>
</dbReference>
<keyword evidence="12 16" id="KW-0694">RNA-binding</keyword>
<dbReference type="SUPFAM" id="SSF50249">
    <property type="entry name" value="Nucleic acid-binding proteins"/>
    <property type="match status" value="1"/>
</dbReference>
<comment type="cofactor">
    <cofactor evidence="16">
        <name>Zn(2+)</name>
        <dbReference type="ChEBI" id="CHEBI:29105"/>
    </cofactor>
    <text evidence="16">Binds 1 zinc ion per subunit.</text>
</comment>
<dbReference type="InterPro" id="IPR009080">
    <property type="entry name" value="tRNAsynth_Ia_anticodon-bd"/>
</dbReference>
<keyword evidence="14 16" id="KW-0030">Aminoacyl-tRNA synthetase</keyword>
<dbReference type="OrthoDB" id="9810191at2"/>
<comment type="catalytic activity">
    <reaction evidence="15 16">
        <text>tRNA(Met) + L-methionine + ATP = L-methionyl-tRNA(Met) + AMP + diphosphate</text>
        <dbReference type="Rhea" id="RHEA:13481"/>
        <dbReference type="Rhea" id="RHEA-COMP:9667"/>
        <dbReference type="Rhea" id="RHEA-COMP:9698"/>
        <dbReference type="ChEBI" id="CHEBI:30616"/>
        <dbReference type="ChEBI" id="CHEBI:33019"/>
        <dbReference type="ChEBI" id="CHEBI:57844"/>
        <dbReference type="ChEBI" id="CHEBI:78442"/>
        <dbReference type="ChEBI" id="CHEBI:78530"/>
        <dbReference type="ChEBI" id="CHEBI:456215"/>
        <dbReference type="EC" id="6.1.1.10"/>
    </reaction>
</comment>
<dbReference type="CDD" id="cd02800">
    <property type="entry name" value="tRNA_bind_EcMetRS_like"/>
    <property type="match status" value="1"/>
</dbReference>
<dbReference type="InterPro" id="IPR004495">
    <property type="entry name" value="Met-tRNA-synth_bsu_C"/>
</dbReference>
<dbReference type="GO" id="GO:0046872">
    <property type="term" value="F:metal ion binding"/>
    <property type="evidence" value="ECO:0007669"/>
    <property type="project" value="UniProtKB-KW"/>
</dbReference>
<dbReference type="GO" id="GO:0000049">
    <property type="term" value="F:tRNA binding"/>
    <property type="evidence" value="ECO:0007669"/>
    <property type="project" value="UniProtKB-UniRule"/>
</dbReference>
<dbReference type="AlphaFoldDB" id="A0A7U6JJJ3"/>
<keyword evidence="8 16" id="KW-0479">Metal-binding</keyword>
<dbReference type="SUPFAM" id="SSF52374">
    <property type="entry name" value="Nucleotidylyl transferase"/>
    <property type="match status" value="1"/>
</dbReference>
<proteinExistence type="inferred from homology"/>
<keyword evidence="7 16" id="KW-0436">Ligase</keyword>
<dbReference type="InterPro" id="IPR012340">
    <property type="entry name" value="NA-bd_OB-fold"/>
</dbReference>
<evidence type="ECO:0000256" key="16">
    <source>
        <dbReference type="HAMAP-Rule" id="MF_00098"/>
    </source>
</evidence>
<feature type="binding site" evidence="16">
    <location>
        <position position="158"/>
    </location>
    <ligand>
        <name>Zn(2+)</name>
        <dbReference type="ChEBI" id="CHEBI:29105"/>
    </ligand>
</feature>
<dbReference type="EMBL" id="AP012273">
    <property type="protein sequence ID" value="BAO44995.1"/>
    <property type="molecule type" value="Genomic_DNA"/>
</dbReference>
<keyword evidence="11 16" id="KW-0067">ATP-binding</keyword>
<sequence>MRKILVTSALPYANAPLHIGHIVEYTQTDIWSRFQKMRGNQCWYICADDSHGTPIMLHARQKGISPEALIAAMSEEHQADFRDFRIGFDNFHSTHSDENRELASLIYERNLAAGHITSRRIVQAYDPEEKMFLPDRFIKGECPKCGAADQYGDNCEACGATYSPTELKNAYSVVSGAKPVEKETEHFFFKLADFEDMLKAWTRGGHLQPEVANKLDEWFEAGLREWDISRDAPYFGFEIPGHPGKYFYVWLDAPIGYMASFKNFCRKKGLDFDEYWAEGSDTELYHFIGKDIIYFHALFWPAMLHGAGFRKPTTIHAHGFLTVDGQKMSKSRGSFIKARTYLDNLNPEYLRYYFAAKLGSGVDDIDLNLEDFVQRVNSDLVGKVVNIASRCAGFISKRFEGRLSAELPEPALFKAFTDASKSIAEHYEKREFSRAVREIMALADKANQYIDEKQPWVVAKEEGREQELQDICSMGINLFKVLMVYLRPILPGTAEDAEAFLNLDALQWDDAHTPLLGHEINKFKALMTRVDPKKVAAMVEASKEDMQAKPQKAAPRQKAQDAIADTIEFDDFAKVDLRVARITRAQAVEGADKLLQLTLDLGGETRNVFAGIKAAYDPAELEGRLTVMVANLAPRKMRFGVSEGMVLAAGPGGKDIFILSPDEGAQPGMKVK</sequence>
<evidence type="ECO:0000256" key="9">
    <source>
        <dbReference type="ARBA" id="ARBA00022741"/>
    </source>
</evidence>
<feature type="domain" description="TRNA-binding" evidence="17">
    <location>
        <begin position="571"/>
        <end position="672"/>
    </location>
</feature>
<keyword evidence="9 16" id="KW-0547">Nucleotide-binding</keyword>
<dbReference type="Proteomes" id="UP000031631">
    <property type="component" value="Chromosome"/>
</dbReference>
<evidence type="ECO:0000313" key="18">
    <source>
        <dbReference type="EMBL" id="BAO44995.1"/>
    </source>
</evidence>
<evidence type="ECO:0000256" key="7">
    <source>
        <dbReference type="ARBA" id="ARBA00022598"/>
    </source>
</evidence>
<dbReference type="RefSeq" id="WP_041068269.1">
    <property type="nucleotide sequence ID" value="NZ_AP012273.1"/>
</dbReference>
<evidence type="ECO:0000256" key="5">
    <source>
        <dbReference type="ARBA" id="ARBA00022490"/>
    </source>
</evidence>
<dbReference type="KEGG" id="tbn:TBH_C2083"/>
<dbReference type="InterPro" id="IPR033911">
    <property type="entry name" value="MetRS_core"/>
</dbReference>
<feature type="binding site" evidence="16">
    <location>
        <position position="155"/>
    </location>
    <ligand>
        <name>Zn(2+)</name>
        <dbReference type="ChEBI" id="CHEBI:29105"/>
    </ligand>
</feature>
<dbReference type="Pfam" id="PF09334">
    <property type="entry name" value="tRNA-synt_1g"/>
    <property type="match status" value="1"/>
</dbReference>
<dbReference type="GO" id="GO:0004825">
    <property type="term" value="F:methionine-tRNA ligase activity"/>
    <property type="evidence" value="ECO:0007669"/>
    <property type="project" value="UniProtKB-UniRule"/>
</dbReference>
<comment type="subunit">
    <text evidence="4 16">Homodimer.</text>
</comment>
<evidence type="ECO:0000256" key="12">
    <source>
        <dbReference type="ARBA" id="ARBA00022884"/>
    </source>
</evidence>
<organism evidence="18 19">
    <name type="scientific">Thiolapillus brandeum</name>
    <dbReference type="NCBI Taxonomy" id="1076588"/>
    <lineage>
        <taxon>Bacteria</taxon>
        <taxon>Pseudomonadati</taxon>
        <taxon>Pseudomonadota</taxon>
        <taxon>Gammaproteobacteria</taxon>
        <taxon>Chromatiales</taxon>
        <taxon>Sedimenticolaceae</taxon>
        <taxon>Thiolapillus</taxon>
    </lineage>
</organism>
<dbReference type="GO" id="GO:0006431">
    <property type="term" value="P:methionyl-tRNA aminoacylation"/>
    <property type="evidence" value="ECO:0007669"/>
    <property type="project" value="UniProtKB-UniRule"/>
</dbReference>
<dbReference type="Gene3D" id="3.40.50.620">
    <property type="entry name" value="HUPs"/>
    <property type="match status" value="1"/>
</dbReference>
<evidence type="ECO:0000313" key="19">
    <source>
        <dbReference type="Proteomes" id="UP000031631"/>
    </source>
</evidence>
<evidence type="ECO:0000256" key="15">
    <source>
        <dbReference type="ARBA" id="ARBA00047364"/>
    </source>
</evidence>
<keyword evidence="6 16" id="KW-0820">tRNA-binding</keyword>
<dbReference type="GO" id="GO:0005829">
    <property type="term" value="C:cytosol"/>
    <property type="evidence" value="ECO:0007669"/>
    <property type="project" value="TreeGrafter"/>
</dbReference>
<evidence type="ECO:0000256" key="13">
    <source>
        <dbReference type="ARBA" id="ARBA00022917"/>
    </source>
</evidence>
<dbReference type="PRINTS" id="PR01041">
    <property type="entry name" value="TRNASYNTHMET"/>
</dbReference>
<dbReference type="NCBIfam" id="TIGR00398">
    <property type="entry name" value="metG"/>
    <property type="match status" value="1"/>
</dbReference>
<dbReference type="PANTHER" id="PTHR45765:SF1">
    <property type="entry name" value="METHIONINE--TRNA LIGASE, CYTOPLASMIC"/>
    <property type="match status" value="1"/>
</dbReference>
<dbReference type="SUPFAM" id="SSF57770">
    <property type="entry name" value="Methionyl-tRNA synthetase (MetRS), Zn-domain"/>
    <property type="match status" value="1"/>
</dbReference>
<evidence type="ECO:0000256" key="14">
    <source>
        <dbReference type="ARBA" id="ARBA00023146"/>
    </source>
</evidence>
<evidence type="ECO:0000256" key="1">
    <source>
        <dbReference type="ARBA" id="ARBA00003314"/>
    </source>
</evidence>
<evidence type="ECO:0000256" key="11">
    <source>
        <dbReference type="ARBA" id="ARBA00022840"/>
    </source>
</evidence>
<keyword evidence="10 16" id="KW-0862">Zinc</keyword>
<comment type="similarity">
    <text evidence="3 16">Belongs to the class-I aminoacyl-tRNA synthetase family. MetG type 1 subfamily.</text>
</comment>
<dbReference type="GO" id="GO:0005524">
    <property type="term" value="F:ATP binding"/>
    <property type="evidence" value="ECO:0007669"/>
    <property type="project" value="UniProtKB-UniRule"/>
</dbReference>
<gene>
    <name evidence="16" type="primary">metG</name>
    <name evidence="18" type="ORF">TBH_C2083</name>
</gene>
<reference evidence="18 19" key="1">
    <citation type="journal article" date="2014" name="PLoS ONE">
        <title>Physiological and genomic features of a novel sulfur-oxidizing gammaproteobacterium belonging to a previously uncultivated symbiotic lineage isolated from a hydrothermal vent.</title>
        <authorList>
            <person name="Nunoura T."/>
            <person name="Takaki Y."/>
            <person name="Kazama H."/>
            <person name="Kakuta J."/>
            <person name="Shimamura S."/>
            <person name="Makita H."/>
            <person name="Hirai M."/>
            <person name="Miyazaki M."/>
            <person name="Takai K."/>
        </authorList>
    </citation>
    <scope>NUCLEOTIDE SEQUENCE [LARGE SCALE GENOMIC DNA]</scope>
    <source>
        <strain evidence="18 19">Hiromi1</strain>
    </source>
</reference>
<dbReference type="InterPro" id="IPR014758">
    <property type="entry name" value="Met-tRNA_synth"/>
</dbReference>
<feature type="binding site" evidence="16">
    <location>
        <position position="145"/>
    </location>
    <ligand>
        <name>Zn(2+)</name>
        <dbReference type="ChEBI" id="CHEBI:29105"/>
    </ligand>
</feature>
<dbReference type="SUPFAM" id="SSF47323">
    <property type="entry name" value="Anticodon-binding domain of a subclass of class I aminoacyl-tRNA synthetases"/>
    <property type="match status" value="1"/>
</dbReference>
<dbReference type="NCBIfam" id="TIGR00399">
    <property type="entry name" value="metG_C_term"/>
    <property type="match status" value="1"/>
</dbReference>
<dbReference type="NCBIfam" id="NF001100">
    <property type="entry name" value="PRK00133.1"/>
    <property type="match status" value="1"/>
</dbReference>
<dbReference type="InterPro" id="IPR041872">
    <property type="entry name" value="Anticodon_Met"/>
</dbReference>
<dbReference type="FunFam" id="2.40.50.140:FF:000042">
    <property type="entry name" value="Methionine--tRNA ligase"/>
    <property type="match status" value="1"/>
</dbReference>
<dbReference type="FunFam" id="2.20.28.20:FF:000001">
    <property type="entry name" value="Methionine--tRNA ligase"/>
    <property type="match status" value="1"/>
</dbReference>
<feature type="binding site" evidence="16">
    <location>
        <position position="330"/>
    </location>
    <ligand>
        <name>ATP</name>
        <dbReference type="ChEBI" id="CHEBI:30616"/>
    </ligand>
</feature>
<comment type="function">
    <text evidence="1 16">Is required not only for elongation of protein synthesis but also for the initiation of all mRNA translation through initiator tRNA(fMet) aminoacylation.</text>
</comment>
<evidence type="ECO:0000256" key="4">
    <source>
        <dbReference type="ARBA" id="ARBA00011738"/>
    </source>
</evidence>
<protein>
    <recommendedName>
        <fullName evidence="16">Methionine--tRNA ligase</fullName>
        <ecNumber evidence="16">6.1.1.10</ecNumber>
    </recommendedName>
    <alternativeName>
        <fullName evidence="16">Methionyl-tRNA synthetase</fullName>
        <shortName evidence="16">MetRS</shortName>
    </alternativeName>
</protein>
<keyword evidence="5 16" id="KW-0963">Cytoplasm</keyword>
<dbReference type="InterPro" id="IPR001412">
    <property type="entry name" value="aa-tRNA-synth_I_CS"/>
</dbReference>
<feature type="short sequence motif" description="'HIGH' region" evidence="16">
    <location>
        <begin position="11"/>
        <end position="21"/>
    </location>
</feature>
<dbReference type="InterPro" id="IPR002547">
    <property type="entry name" value="tRNA-bd_dom"/>
</dbReference>
<dbReference type="InterPro" id="IPR014729">
    <property type="entry name" value="Rossmann-like_a/b/a_fold"/>
</dbReference>
<dbReference type="PANTHER" id="PTHR45765">
    <property type="entry name" value="METHIONINE--TRNA LIGASE"/>
    <property type="match status" value="1"/>
</dbReference>
<dbReference type="CDD" id="cd07957">
    <property type="entry name" value="Anticodon_Ia_Met"/>
    <property type="match status" value="1"/>
</dbReference>
<dbReference type="FunFam" id="1.10.730.10:FF:000005">
    <property type="entry name" value="Methionine--tRNA ligase"/>
    <property type="match status" value="1"/>
</dbReference>
<dbReference type="InterPro" id="IPR029038">
    <property type="entry name" value="MetRS_Zn"/>
</dbReference>
<evidence type="ECO:0000256" key="3">
    <source>
        <dbReference type="ARBA" id="ARBA00008258"/>
    </source>
</evidence>
<evidence type="ECO:0000256" key="2">
    <source>
        <dbReference type="ARBA" id="ARBA00004496"/>
    </source>
</evidence>
<name>A0A7U6JJJ3_9GAMM</name>
<keyword evidence="19" id="KW-1185">Reference proteome</keyword>